<evidence type="ECO:0000313" key="2">
    <source>
        <dbReference type="EMBL" id="CDY29936.1"/>
    </source>
</evidence>
<evidence type="ECO:0000313" key="1">
    <source>
        <dbReference type="EMBL" id="CAF1930761.1"/>
    </source>
</evidence>
<keyword evidence="3" id="KW-1185">Reference proteome</keyword>
<name>A0A078GWM3_BRANA</name>
<evidence type="ECO:0000313" key="3">
    <source>
        <dbReference type="Proteomes" id="UP000028999"/>
    </source>
</evidence>
<reference evidence="2 3" key="1">
    <citation type="journal article" date="2014" name="Science">
        <title>Plant genetics. Early allopolyploid evolution in the post-Neolithic Brassica napus oilseed genome.</title>
        <authorList>
            <person name="Chalhoub B."/>
            <person name="Denoeud F."/>
            <person name="Liu S."/>
            <person name="Parkin I.A."/>
            <person name="Tang H."/>
            <person name="Wang X."/>
            <person name="Chiquet J."/>
            <person name="Belcram H."/>
            <person name="Tong C."/>
            <person name="Samans B."/>
            <person name="Correa M."/>
            <person name="Da Silva C."/>
            <person name="Just J."/>
            <person name="Falentin C."/>
            <person name="Koh C.S."/>
            <person name="Le Clainche I."/>
            <person name="Bernard M."/>
            <person name="Bento P."/>
            <person name="Noel B."/>
            <person name="Labadie K."/>
            <person name="Alberti A."/>
            <person name="Charles M."/>
            <person name="Arnaud D."/>
            <person name="Guo H."/>
            <person name="Daviaud C."/>
            <person name="Alamery S."/>
            <person name="Jabbari K."/>
            <person name="Zhao M."/>
            <person name="Edger P.P."/>
            <person name="Chelaifa H."/>
            <person name="Tack D."/>
            <person name="Lassalle G."/>
            <person name="Mestiri I."/>
            <person name="Schnel N."/>
            <person name="Le Paslier M.C."/>
            <person name="Fan G."/>
            <person name="Renault V."/>
            <person name="Bayer P.E."/>
            <person name="Golicz A.A."/>
            <person name="Manoli S."/>
            <person name="Lee T.H."/>
            <person name="Thi V.H."/>
            <person name="Chalabi S."/>
            <person name="Hu Q."/>
            <person name="Fan C."/>
            <person name="Tollenaere R."/>
            <person name="Lu Y."/>
            <person name="Battail C."/>
            <person name="Shen J."/>
            <person name="Sidebottom C.H."/>
            <person name="Wang X."/>
            <person name="Canaguier A."/>
            <person name="Chauveau A."/>
            <person name="Berard A."/>
            <person name="Deniot G."/>
            <person name="Guan M."/>
            <person name="Liu Z."/>
            <person name="Sun F."/>
            <person name="Lim Y.P."/>
            <person name="Lyons E."/>
            <person name="Town C.D."/>
            <person name="Bancroft I."/>
            <person name="Wang X."/>
            <person name="Meng J."/>
            <person name="Ma J."/>
            <person name="Pires J.C."/>
            <person name="King G.J."/>
            <person name="Brunel D."/>
            <person name="Delourme R."/>
            <person name="Renard M."/>
            <person name="Aury J.M."/>
            <person name="Adams K.L."/>
            <person name="Batley J."/>
            <person name="Snowdon R.J."/>
            <person name="Tost J."/>
            <person name="Edwards D."/>
            <person name="Zhou Y."/>
            <person name="Hua W."/>
            <person name="Sharpe A.G."/>
            <person name="Paterson A.H."/>
            <person name="Guan C."/>
            <person name="Wincker P."/>
        </authorList>
    </citation>
    <scope>NUCLEOTIDE SEQUENCE [LARGE SCALE GENOMIC DNA]</scope>
    <source>
        <strain evidence="3">cv. Darmor-bzh</strain>
    </source>
</reference>
<accession>A0A078GWM3</accession>
<dbReference type="Gramene" id="CDY29936">
    <property type="protein sequence ID" value="CDY29936"/>
    <property type="gene ID" value="GSBRNA2T00044426001"/>
</dbReference>
<dbReference type="AlphaFoldDB" id="A0A078GWM3"/>
<sequence length="48" mass="5388">MGGIKSGEKTSVLVVGATAARDWSRHRESPTPFFIQETRRSSCRSFFL</sequence>
<dbReference type="EMBL" id="HG994369">
    <property type="protein sequence ID" value="CAF1930761.1"/>
    <property type="molecule type" value="Genomic_DNA"/>
</dbReference>
<dbReference type="Proteomes" id="UP001295469">
    <property type="component" value="Chromosome C05"/>
</dbReference>
<organism evidence="2 3">
    <name type="scientific">Brassica napus</name>
    <name type="common">Rape</name>
    <dbReference type="NCBI Taxonomy" id="3708"/>
    <lineage>
        <taxon>Eukaryota</taxon>
        <taxon>Viridiplantae</taxon>
        <taxon>Streptophyta</taxon>
        <taxon>Embryophyta</taxon>
        <taxon>Tracheophyta</taxon>
        <taxon>Spermatophyta</taxon>
        <taxon>Magnoliopsida</taxon>
        <taxon>eudicotyledons</taxon>
        <taxon>Gunneridae</taxon>
        <taxon>Pentapetalae</taxon>
        <taxon>rosids</taxon>
        <taxon>malvids</taxon>
        <taxon>Brassicales</taxon>
        <taxon>Brassicaceae</taxon>
        <taxon>Brassiceae</taxon>
        <taxon>Brassica</taxon>
    </lineage>
</organism>
<reference evidence="1" key="3">
    <citation type="submission" date="2021-01" db="EMBL/GenBank/DDBJ databases">
        <authorList>
            <consortium name="Genoscope - CEA"/>
            <person name="William W."/>
        </authorList>
    </citation>
    <scope>NUCLEOTIDE SEQUENCE</scope>
</reference>
<dbReference type="EMBL" id="LK032246">
    <property type="protein sequence ID" value="CDY29936.1"/>
    <property type="molecule type" value="Genomic_DNA"/>
</dbReference>
<gene>
    <name evidence="2" type="primary">BnaC05g29000D</name>
    <name evidence="1" type="ORF">DARMORV10_C05P39320.1</name>
    <name evidence="2" type="ORF">GSBRNA2T00044426001</name>
</gene>
<protein>
    <submittedName>
        <fullName evidence="1">(rape) hypothetical protein</fullName>
    </submittedName>
    <submittedName>
        <fullName evidence="2">BnaC05g29000D protein</fullName>
    </submittedName>
</protein>
<reference evidence="2" key="2">
    <citation type="submission" date="2014-06" db="EMBL/GenBank/DDBJ databases">
        <authorList>
            <person name="Genoscope - CEA"/>
        </authorList>
    </citation>
    <scope>NUCLEOTIDE SEQUENCE</scope>
</reference>
<dbReference type="PaxDb" id="3708-A0A078GWM3"/>
<dbReference type="Proteomes" id="UP000028999">
    <property type="component" value="Unassembled WGS sequence"/>
</dbReference>
<proteinExistence type="predicted"/>